<gene>
    <name evidence="9" type="ORF">FGF66_10220</name>
</gene>
<dbReference type="SUPFAM" id="SSF56024">
    <property type="entry name" value="Phospholipase D/nuclease"/>
    <property type="match status" value="1"/>
</dbReference>
<dbReference type="Gene3D" id="3.30.870.10">
    <property type="entry name" value="Endonuclease Chain A"/>
    <property type="match status" value="1"/>
</dbReference>
<feature type="signal peptide" evidence="7">
    <location>
        <begin position="1"/>
        <end position="22"/>
    </location>
</feature>
<dbReference type="RefSeq" id="WP_139457542.1">
    <property type="nucleotide sequence ID" value="NZ_VDCH01000025.1"/>
</dbReference>
<sequence>MKKFFSAILLFSVLLPFSPAHATAAPIKSTGTIDVYFSPRGGATAAIVREIDGARREILIQAYSFTSKPIAQAIVKASKRGVKVVAVLDKSQRNERYTEADFLAHMRIPTFIDARHAIAHNKIIIIDRATLITGSFNFTKAAEEKNAENLLVIKGNKLLVSRYVQNFELHRAHSIRYGGK</sequence>
<feature type="chain" id="PRO_5022686613" description="phospholipase D" evidence="7">
    <location>
        <begin position="23"/>
        <end position="180"/>
    </location>
</feature>
<dbReference type="PANTHER" id="PTHR43856">
    <property type="entry name" value="CARDIOLIPIN HYDROLASE"/>
    <property type="match status" value="1"/>
</dbReference>
<evidence type="ECO:0000313" key="10">
    <source>
        <dbReference type="Proteomes" id="UP000308271"/>
    </source>
</evidence>
<dbReference type="PROSITE" id="PS50035">
    <property type="entry name" value="PLD"/>
    <property type="match status" value="1"/>
</dbReference>
<keyword evidence="7" id="KW-0732">Signal</keyword>
<reference evidence="9 10" key="1">
    <citation type="submission" date="2019-05" db="EMBL/GenBank/DDBJ databases">
        <title>Draft Whole-Genome sequence of the green sulfur bacterium Chlorobaculum thiosulfatiphilum DSM 249.</title>
        <authorList>
            <person name="Meyer T.E."/>
            <person name="Kyndt J.A."/>
        </authorList>
    </citation>
    <scope>NUCLEOTIDE SEQUENCE [LARGE SCALE GENOMIC DNA]</scope>
    <source>
        <strain evidence="9 10">DSM 249</strain>
    </source>
</reference>
<keyword evidence="10" id="KW-1185">Reference proteome</keyword>
<comment type="caution">
    <text evidence="9">The sequence shown here is derived from an EMBL/GenBank/DDBJ whole genome shotgun (WGS) entry which is preliminary data.</text>
</comment>
<dbReference type="GO" id="GO:0004630">
    <property type="term" value="F:phospholipase D activity"/>
    <property type="evidence" value="ECO:0007669"/>
    <property type="project" value="UniProtKB-EC"/>
</dbReference>
<dbReference type="PANTHER" id="PTHR43856:SF1">
    <property type="entry name" value="MITOCHONDRIAL CARDIOLIPIN HYDROLASE"/>
    <property type="match status" value="1"/>
</dbReference>
<dbReference type="InterPro" id="IPR051406">
    <property type="entry name" value="PLD_domain"/>
</dbReference>
<evidence type="ECO:0000256" key="2">
    <source>
        <dbReference type="ARBA" id="ARBA00008664"/>
    </source>
</evidence>
<dbReference type="InterPro" id="IPR025202">
    <property type="entry name" value="PLD-like_dom"/>
</dbReference>
<dbReference type="CDD" id="cd09170">
    <property type="entry name" value="PLDc_Nuc"/>
    <property type="match status" value="1"/>
</dbReference>
<dbReference type="GO" id="GO:0016891">
    <property type="term" value="F:RNA endonuclease activity producing 5'-phosphomonoesters, hydrolytic mechanism"/>
    <property type="evidence" value="ECO:0007669"/>
    <property type="project" value="TreeGrafter"/>
</dbReference>
<dbReference type="Pfam" id="PF13091">
    <property type="entry name" value="PLDc_2"/>
    <property type="match status" value="1"/>
</dbReference>
<dbReference type="EMBL" id="VDCH01000025">
    <property type="protein sequence ID" value="TNJ38205.1"/>
    <property type="molecule type" value="Genomic_DNA"/>
</dbReference>
<evidence type="ECO:0000259" key="8">
    <source>
        <dbReference type="PROSITE" id="PS50035"/>
    </source>
</evidence>
<dbReference type="GO" id="GO:0016042">
    <property type="term" value="P:lipid catabolic process"/>
    <property type="evidence" value="ECO:0007669"/>
    <property type="project" value="UniProtKB-KW"/>
</dbReference>
<evidence type="ECO:0000256" key="6">
    <source>
        <dbReference type="ARBA" id="ARBA00023098"/>
    </source>
</evidence>
<dbReference type="EC" id="3.1.4.4" evidence="3"/>
<evidence type="ECO:0000256" key="4">
    <source>
        <dbReference type="ARBA" id="ARBA00022801"/>
    </source>
</evidence>
<dbReference type="Proteomes" id="UP000308271">
    <property type="component" value="Unassembled WGS sequence"/>
</dbReference>
<evidence type="ECO:0000313" key="9">
    <source>
        <dbReference type="EMBL" id="TNJ38205.1"/>
    </source>
</evidence>
<accession>A0A5C4S4I6</accession>
<evidence type="ECO:0000256" key="7">
    <source>
        <dbReference type="SAM" id="SignalP"/>
    </source>
</evidence>
<dbReference type="InterPro" id="IPR001736">
    <property type="entry name" value="PLipase_D/transphosphatidylase"/>
</dbReference>
<proteinExistence type="inferred from homology"/>
<keyword evidence="6" id="KW-0443">Lipid metabolism</keyword>
<feature type="domain" description="PLD phosphodiesterase" evidence="8">
    <location>
        <begin position="115"/>
        <end position="142"/>
    </location>
</feature>
<protein>
    <recommendedName>
        <fullName evidence="3">phospholipase D</fullName>
        <ecNumber evidence="3">3.1.4.4</ecNumber>
    </recommendedName>
</protein>
<evidence type="ECO:0000256" key="1">
    <source>
        <dbReference type="ARBA" id="ARBA00000798"/>
    </source>
</evidence>
<dbReference type="OrthoDB" id="9762009at2"/>
<organism evidence="9 10">
    <name type="scientific">Chlorobaculum thiosulfatiphilum</name>
    <name type="common">Chlorobium limicola f.sp. thiosulfatophilum</name>
    <dbReference type="NCBI Taxonomy" id="115852"/>
    <lineage>
        <taxon>Bacteria</taxon>
        <taxon>Pseudomonadati</taxon>
        <taxon>Chlorobiota</taxon>
        <taxon>Chlorobiia</taxon>
        <taxon>Chlorobiales</taxon>
        <taxon>Chlorobiaceae</taxon>
        <taxon>Chlorobaculum</taxon>
    </lineage>
</organism>
<keyword evidence="5" id="KW-0442">Lipid degradation</keyword>
<keyword evidence="4" id="KW-0378">Hydrolase</keyword>
<evidence type="ECO:0000256" key="5">
    <source>
        <dbReference type="ARBA" id="ARBA00022963"/>
    </source>
</evidence>
<name>A0A5C4S4I6_CHLTI</name>
<dbReference type="GO" id="GO:0006793">
    <property type="term" value="P:phosphorus metabolic process"/>
    <property type="evidence" value="ECO:0007669"/>
    <property type="project" value="UniProtKB-ARBA"/>
</dbReference>
<evidence type="ECO:0000256" key="3">
    <source>
        <dbReference type="ARBA" id="ARBA00012027"/>
    </source>
</evidence>
<comment type="similarity">
    <text evidence="2">Belongs to the phospholipase D family.</text>
</comment>
<comment type="catalytic activity">
    <reaction evidence="1">
        <text>a 1,2-diacyl-sn-glycero-3-phosphocholine + H2O = a 1,2-diacyl-sn-glycero-3-phosphate + choline + H(+)</text>
        <dbReference type="Rhea" id="RHEA:14445"/>
        <dbReference type="ChEBI" id="CHEBI:15354"/>
        <dbReference type="ChEBI" id="CHEBI:15377"/>
        <dbReference type="ChEBI" id="CHEBI:15378"/>
        <dbReference type="ChEBI" id="CHEBI:57643"/>
        <dbReference type="ChEBI" id="CHEBI:58608"/>
        <dbReference type="EC" id="3.1.4.4"/>
    </reaction>
</comment>
<dbReference type="AlphaFoldDB" id="A0A5C4S4I6"/>